<accession>A0A1W1UI25</accession>
<dbReference type="InterPro" id="IPR039329">
    <property type="entry name" value="SIAE"/>
</dbReference>
<keyword evidence="1" id="KW-0378">Hydrolase</keyword>
<dbReference type="SUPFAM" id="SSF52266">
    <property type="entry name" value="SGNH hydrolase"/>
    <property type="match status" value="1"/>
</dbReference>
<dbReference type="InterPro" id="IPR005181">
    <property type="entry name" value="SASA"/>
</dbReference>
<dbReference type="AlphaFoldDB" id="A0A1W1UI25"/>
<proteinExistence type="predicted"/>
<evidence type="ECO:0000313" key="4">
    <source>
        <dbReference type="EMBL" id="SMB80768.1"/>
    </source>
</evidence>
<dbReference type="EMBL" id="FWWW01000024">
    <property type="protein sequence ID" value="SMB80768.1"/>
    <property type="molecule type" value="Genomic_DNA"/>
</dbReference>
<organism evidence="4 5">
    <name type="scientific">Hymenobacter roseosalivarius DSM 11622</name>
    <dbReference type="NCBI Taxonomy" id="645990"/>
    <lineage>
        <taxon>Bacteria</taxon>
        <taxon>Pseudomonadati</taxon>
        <taxon>Bacteroidota</taxon>
        <taxon>Cytophagia</taxon>
        <taxon>Cytophagales</taxon>
        <taxon>Hymenobacteraceae</taxon>
        <taxon>Hymenobacter</taxon>
    </lineage>
</organism>
<evidence type="ECO:0000313" key="5">
    <source>
        <dbReference type="Proteomes" id="UP000192266"/>
    </source>
</evidence>
<evidence type="ECO:0000256" key="1">
    <source>
        <dbReference type="ARBA" id="ARBA00022801"/>
    </source>
</evidence>
<keyword evidence="5" id="KW-1185">Reference proteome</keyword>
<dbReference type="Pfam" id="PF03629">
    <property type="entry name" value="SASA"/>
    <property type="match status" value="1"/>
</dbReference>
<dbReference type="PANTHER" id="PTHR22901">
    <property type="entry name" value="SIALATE O-ACETYLESTERASE"/>
    <property type="match status" value="1"/>
</dbReference>
<dbReference type="OrthoDB" id="9816001at2"/>
<dbReference type="InterPro" id="IPR036514">
    <property type="entry name" value="SGNH_hydro_sf"/>
</dbReference>
<protein>
    <submittedName>
        <fullName evidence="4">Sialate O-acetylesterase</fullName>
    </submittedName>
</protein>
<dbReference type="GO" id="GO:0005975">
    <property type="term" value="P:carbohydrate metabolic process"/>
    <property type="evidence" value="ECO:0007669"/>
    <property type="project" value="TreeGrafter"/>
</dbReference>
<reference evidence="4 5" key="1">
    <citation type="submission" date="2017-04" db="EMBL/GenBank/DDBJ databases">
        <authorList>
            <person name="Afonso C.L."/>
            <person name="Miller P.J."/>
            <person name="Scott M.A."/>
            <person name="Spackman E."/>
            <person name="Goraichik I."/>
            <person name="Dimitrov K.M."/>
            <person name="Suarez D.L."/>
            <person name="Swayne D.E."/>
        </authorList>
    </citation>
    <scope>NUCLEOTIDE SEQUENCE [LARGE SCALE GENOMIC DNA]</scope>
    <source>
        <strain evidence="4 5">DSM 11622</strain>
    </source>
</reference>
<gene>
    <name evidence="4" type="ORF">SAMN00120144_4001</name>
</gene>
<evidence type="ECO:0000259" key="3">
    <source>
        <dbReference type="Pfam" id="PF03629"/>
    </source>
</evidence>
<dbReference type="PANTHER" id="PTHR22901:SF0">
    <property type="entry name" value="SIALATE O-ACETYLESTERASE"/>
    <property type="match status" value="1"/>
</dbReference>
<sequence>MKYLFLLAAVAAGLLAAPRARAKIRLPALIGPNMVVQQRSQAPLWGWARPGSAVSVLTSWDQKTYAAKGDAQGRWRVKVATPGAGGPYSLTFSDGEKLTIGNVLVGEVWVCSGQSNMEMPMRGFNSQPILNGNEMIASSASPTLRLFKVSRATALMPQADCKGQWDAATPETVREFSALAYQFGARLQRQLHVPVGLVLSTVGGTMIETWMSPASLQAFPMVRIPPSLDTVKAPHKAPTALFSGMIAPVVGYGIRGVIWCQGESNRHEPALYEKLFPAMVADWRQQWGQGEFPFYYLQIAPFGSTDKTRSGARLREAQLKSMAAIPNSGMASAMDVGMEKYIHFMDKTAPAQRLAYWALAKTYGIKGITYSGPVYKSLTVDGRKAMLSFDYAEYGLTSFGKPLALFEVAGADKVFYPATATIKSGKVEVASEQVAAPVAVRYAFKEFVTGDLFNNDGLPASSFRTDDW</sequence>
<dbReference type="RefSeq" id="WP_084443290.1">
    <property type="nucleotide sequence ID" value="NZ_FWWW01000024.1"/>
</dbReference>
<dbReference type="GO" id="GO:0001681">
    <property type="term" value="F:sialate O-acetylesterase activity"/>
    <property type="evidence" value="ECO:0007669"/>
    <property type="project" value="InterPro"/>
</dbReference>
<keyword evidence="2" id="KW-0732">Signal</keyword>
<feature type="signal peptide" evidence="2">
    <location>
        <begin position="1"/>
        <end position="22"/>
    </location>
</feature>
<feature type="chain" id="PRO_5012619229" evidence="2">
    <location>
        <begin position="23"/>
        <end position="468"/>
    </location>
</feature>
<name>A0A1W1UI25_9BACT</name>
<dbReference type="Gene3D" id="3.40.50.1110">
    <property type="entry name" value="SGNH hydrolase"/>
    <property type="match status" value="1"/>
</dbReference>
<evidence type="ECO:0000256" key="2">
    <source>
        <dbReference type="SAM" id="SignalP"/>
    </source>
</evidence>
<dbReference type="STRING" id="645990.SAMN00120144_4001"/>
<feature type="domain" description="Sialate O-acetylesterase" evidence="3">
    <location>
        <begin position="107"/>
        <end position="347"/>
    </location>
</feature>
<dbReference type="Proteomes" id="UP000192266">
    <property type="component" value="Unassembled WGS sequence"/>
</dbReference>